<evidence type="ECO:0000256" key="2">
    <source>
        <dbReference type="ARBA" id="ARBA00004412"/>
    </source>
</evidence>
<dbReference type="RefSeq" id="XP_013413196.1">
    <property type="nucleotide sequence ID" value="XM_013557742.1"/>
</dbReference>
<dbReference type="PROSITE" id="PS50200">
    <property type="entry name" value="RA"/>
    <property type="match status" value="1"/>
</dbReference>
<dbReference type="GO" id="GO:0006886">
    <property type="term" value="P:intracellular protein transport"/>
    <property type="evidence" value="ECO:0007669"/>
    <property type="project" value="TreeGrafter"/>
</dbReference>
<dbReference type="InterPro" id="IPR000159">
    <property type="entry name" value="RA_dom"/>
</dbReference>
<dbReference type="GO" id="GO:0005769">
    <property type="term" value="C:early endosome"/>
    <property type="evidence" value="ECO:0007669"/>
    <property type="project" value="UniProtKB-SubCell"/>
</dbReference>
<comment type="subcellular location">
    <subcellularLocation>
        <location evidence="1">Cytoplasmic vesicle membrane</location>
        <topology evidence="1">Peripheral membrane protein</topology>
        <orientation evidence="1">Cytoplasmic side</orientation>
    </subcellularLocation>
    <subcellularLocation>
        <location evidence="2">Early endosome</location>
    </subcellularLocation>
</comment>
<gene>
    <name evidence="17" type="primary">LOC106175634</name>
</gene>
<dbReference type="InterPro" id="IPR001683">
    <property type="entry name" value="PX_dom"/>
</dbReference>
<keyword evidence="6" id="KW-0963">Cytoplasm</keyword>
<dbReference type="InterPro" id="IPR040842">
    <property type="entry name" value="SNX17/31_FERM"/>
</dbReference>
<dbReference type="SMART" id="SM00295">
    <property type="entry name" value="B41"/>
    <property type="match status" value="1"/>
</dbReference>
<dbReference type="Gene3D" id="1.20.80.60">
    <property type="match status" value="1"/>
</dbReference>
<dbReference type="InterPro" id="IPR048767">
    <property type="entry name" value="SNX17-31_FERM_F2"/>
</dbReference>
<dbReference type="PROSITE" id="PS50195">
    <property type="entry name" value="PX"/>
    <property type="match status" value="1"/>
</dbReference>
<dbReference type="InterPro" id="IPR048763">
    <property type="entry name" value="SNX17-31_FERM_F1"/>
</dbReference>
<dbReference type="STRING" id="7574.A0A1S3JSU6"/>
<dbReference type="Gene3D" id="3.30.1520.10">
    <property type="entry name" value="Phox-like domain"/>
    <property type="match status" value="1"/>
</dbReference>
<keyword evidence="8" id="KW-0653">Protein transport</keyword>
<evidence type="ECO:0000256" key="5">
    <source>
        <dbReference type="ARBA" id="ARBA00022448"/>
    </source>
</evidence>
<accession>A0A1S3JSU6</accession>
<dbReference type="GO" id="GO:0030659">
    <property type="term" value="C:cytoplasmic vesicle membrane"/>
    <property type="evidence" value="ECO:0007669"/>
    <property type="project" value="UniProtKB-SubCell"/>
</dbReference>
<dbReference type="Pfam" id="PF00787">
    <property type="entry name" value="PX"/>
    <property type="match status" value="1"/>
</dbReference>
<dbReference type="FunFam" id="1.20.80.60:FF:000001">
    <property type="entry name" value="Sorting nexin-17 isoform1"/>
    <property type="match status" value="1"/>
</dbReference>
<dbReference type="Pfam" id="PF21273">
    <property type="entry name" value="SNX17-27-31_F1_FERM"/>
    <property type="match status" value="1"/>
</dbReference>
<feature type="domain" description="Ras-associating" evidence="15">
    <location>
        <begin position="117"/>
        <end position="209"/>
    </location>
</feature>
<comment type="similarity">
    <text evidence="3">Belongs to the sorting nexin family.</text>
</comment>
<evidence type="ECO:0000313" key="17">
    <source>
        <dbReference type="RefSeq" id="XP_013413196.1"/>
    </source>
</evidence>
<dbReference type="CDD" id="cd13337">
    <property type="entry name" value="FERM-like_C_SNX17"/>
    <property type="match status" value="1"/>
</dbReference>
<evidence type="ECO:0000256" key="13">
    <source>
        <dbReference type="SAM" id="MobiDB-lite"/>
    </source>
</evidence>
<evidence type="ECO:0000259" key="14">
    <source>
        <dbReference type="PROSITE" id="PS50195"/>
    </source>
</evidence>
<name>A0A1S3JSU6_LINAN</name>
<evidence type="ECO:0000256" key="9">
    <source>
        <dbReference type="ARBA" id="ARBA00023121"/>
    </source>
</evidence>
<evidence type="ECO:0000256" key="3">
    <source>
        <dbReference type="ARBA" id="ARBA00010883"/>
    </source>
</evidence>
<evidence type="ECO:0000256" key="11">
    <source>
        <dbReference type="ARBA" id="ARBA00023329"/>
    </source>
</evidence>
<organism evidence="16 17">
    <name type="scientific">Lingula anatina</name>
    <name type="common">Brachiopod</name>
    <name type="synonym">Lingula unguis</name>
    <dbReference type="NCBI Taxonomy" id="7574"/>
    <lineage>
        <taxon>Eukaryota</taxon>
        <taxon>Metazoa</taxon>
        <taxon>Spiralia</taxon>
        <taxon>Lophotrochozoa</taxon>
        <taxon>Brachiopoda</taxon>
        <taxon>Linguliformea</taxon>
        <taxon>Lingulata</taxon>
        <taxon>Lingulida</taxon>
        <taxon>Linguloidea</taxon>
        <taxon>Lingulidae</taxon>
        <taxon>Lingula</taxon>
    </lineage>
</organism>
<evidence type="ECO:0000256" key="7">
    <source>
        <dbReference type="ARBA" id="ARBA00022753"/>
    </source>
</evidence>
<dbReference type="InterPro" id="IPR036871">
    <property type="entry name" value="PX_dom_sf"/>
</dbReference>
<comment type="function">
    <text evidence="12">Critical regulator of endosomal recycling of numerous surface proteins, including integrins, signaling receptor and channels. Binds to NPxY sequences in the cytoplasmic tails of target cargos. Associates with retriever and CCC complexes to prevent lysosomal degradation and promote cell surface recycling of numerous cargos such as integrins ITGB1, ITGB5 and their associated alpha subunits. Also required for maintenance of normal cell surface levels of APP and LRP1. Interacts with membranes containing phosphatidylinositol 3-phosphate (PtdIns(3P)).</text>
</comment>
<dbReference type="SMART" id="SM00312">
    <property type="entry name" value="PX"/>
    <property type="match status" value="1"/>
</dbReference>
<evidence type="ECO:0000313" key="16">
    <source>
        <dbReference type="Proteomes" id="UP000085678"/>
    </source>
</evidence>
<keyword evidence="5" id="KW-0813">Transport</keyword>
<evidence type="ECO:0000256" key="8">
    <source>
        <dbReference type="ARBA" id="ARBA00022927"/>
    </source>
</evidence>
<dbReference type="FunFam" id="2.30.29.30:FF:000145">
    <property type="entry name" value="Sorting nexin-17 isoform1"/>
    <property type="match status" value="1"/>
</dbReference>
<dbReference type="InterPro" id="IPR019749">
    <property type="entry name" value="Band_41_domain"/>
</dbReference>
<dbReference type="AlphaFoldDB" id="A0A1S3JSU6"/>
<keyword evidence="7" id="KW-0967">Endosome</keyword>
<dbReference type="CDD" id="cd06885">
    <property type="entry name" value="PX_SNX17_31"/>
    <property type="match status" value="1"/>
</dbReference>
<feature type="region of interest" description="Disordered" evidence="13">
    <location>
        <begin position="417"/>
        <end position="436"/>
    </location>
</feature>
<dbReference type="FunFam" id="3.30.1520.10:FF:000008">
    <property type="entry name" value="Sorting nexin-17 isoform1"/>
    <property type="match status" value="1"/>
</dbReference>
<dbReference type="InParanoid" id="A0A1S3JSU6"/>
<evidence type="ECO:0000256" key="4">
    <source>
        <dbReference type="ARBA" id="ARBA00015282"/>
    </source>
</evidence>
<dbReference type="SUPFAM" id="SSF64268">
    <property type="entry name" value="PX domain"/>
    <property type="match status" value="1"/>
</dbReference>
<dbReference type="PANTHER" id="PTHR12431">
    <property type="entry name" value="SORTING NEXIN 17 AND 27"/>
    <property type="match status" value="1"/>
</dbReference>
<keyword evidence="16" id="KW-1185">Reference proteome</keyword>
<protein>
    <recommendedName>
        <fullName evidence="4">Sorting nexin-17</fullName>
    </recommendedName>
</protein>
<dbReference type="InterPro" id="IPR011993">
    <property type="entry name" value="PH-like_dom_sf"/>
</dbReference>
<dbReference type="Pfam" id="PF18116">
    <property type="entry name" value="SNX17_FERM_C"/>
    <property type="match status" value="1"/>
</dbReference>
<dbReference type="KEGG" id="lak:106175634"/>
<dbReference type="Gene3D" id="2.30.29.30">
    <property type="entry name" value="Pleckstrin-homology domain (PH domain)/Phosphotyrosine-binding domain (PTB)"/>
    <property type="match status" value="1"/>
</dbReference>
<evidence type="ECO:0000256" key="10">
    <source>
        <dbReference type="ARBA" id="ARBA00023136"/>
    </source>
</evidence>
<dbReference type="PANTHER" id="PTHR12431:SF14">
    <property type="entry name" value="LD15323P"/>
    <property type="match status" value="1"/>
</dbReference>
<feature type="domain" description="PX" evidence="14">
    <location>
        <begin position="1"/>
        <end position="110"/>
    </location>
</feature>
<evidence type="ECO:0000256" key="6">
    <source>
        <dbReference type="ARBA" id="ARBA00022490"/>
    </source>
</evidence>
<dbReference type="GeneID" id="106175634"/>
<reference evidence="17" key="1">
    <citation type="submission" date="2025-08" db="UniProtKB">
        <authorList>
            <consortium name="RefSeq"/>
        </authorList>
    </citation>
    <scope>IDENTIFICATION</scope>
    <source>
        <tissue evidence="17">Gonads</tissue>
    </source>
</reference>
<keyword evidence="11" id="KW-0968">Cytoplasmic vesicle</keyword>
<dbReference type="Gene3D" id="3.10.20.90">
    <property type="entry name" value="Phosphatidylinositol 3-kinase Catalytic Subunit, Chain A, domain 1"/>
    <property type="match status" value="1"/>
</dbReference>
<keyword evidence="9" id="KW-0446">Lipid-binding</keyword>
<dbReference type="Proteomes" id="UP000085678">
    <property type="component" value="Unplaced"/>
</dbReference>
<dbReference type="GO" id="GO:0007165">
    <property type="term" value="P:signal transduction"/>
    <property type="evidence" value="ECO:0007669"/>
    <property type="project" value="InterPro"/>
</dbReference>
<dbReference type="Pfam" id="PF21271">
    <property type="entry name" value="SNX17-31_F2_FERM"/>
    <property type="match status" value="1"/>
</dbReference>
<evidence type="ECO:0000259" key="15">
    <source>
        <dbReference type="PROSITE" id="PS50200"/>
    </source>
</evidence>
<dbReference type="GO" id="GO:0035091">
    <property type="term" value="F:phosphatidylinositol binding"/>
    <property type="evidence" value="ECO:0007669"/>
    <property type="project" value="InterPro"/>
</dbReference>
<dbReference type="CDD" id="cd16121">
    <property type="entry name" value="FERM_F1_SNX17"/>
    <property type="match status" value="1"/>
</dbReference>
<keyword evidence="10" id="KW-0472">Membrane</keyword>
<evidence type="ECO:0000256" key="12">
    <source>
        <dbReference type="ARBA" id="ARBA00045612"/>
    </source>
</evidence>
<dbReference type="FunCoup" id="A0A1S3JSU6">
    <property type="interactions" value="829"/>
</dbReference>
<evidence type="ECO:0000256" key="1">
    <source>
        <dbReference type="ARBA" id="ARBA00004180"/>
    </source>
</evidence>
<proteinExistence type="inferred from homology"/>
<dbReference type="InterPro" id="IPR028666">
    <property type="entry name" value="SNX17_FERM_N"/>
</dbReference>
<sequence>MHFSIPETQDCKDESGSTYTVFKIHVNGVHHCTVRYSQLHNFHEQMKKEFGANSLPQFPPKKFKLLQLGPAELEERRAQLEKYIQIISQNPQIANSDVFNGFFLSAQQETQHEEPERVTLDVFLMNGHKITVNILSTDQTEDVLETVASNIELKDDFVFYFGLYLVKKEGGEKELSIIRKLQDFESPFISLKAANKDGVHKIVLRKSYWDSSFDDDLLEDRIAMNLLYVQAQSDLERGWIHATKEQMKQLTNLHQKGSKKEYLRLARTLKYYGFLHFKKCQTDYPQDGCAVVVAAGNRELNFRIQVSEDQLKEGSFKITRMRCWRITTTLPEEENENPTDPKPTLEIAFEYLMAKDSLKWITLFTDEAILISMCLQGMVDELIMKKQGKKMKRPQDRVKRAPRAYLKRDGTSNVTYNEADNEEHTTSTAQKAKESVKKISDKLQSLRTSALAPDLPENDAFVGGIGDDDL</sequence>
<dbReference type="GO" id="GO:0032456">
    <property type="term" value="P:endocytic recycling"/>
    <property type="evidence" value="ECO:0007669"/>
    <property type="project" value="TreeGrafter"/>
</dbReference>
<dbReference type="OrthoDB" id="5772781at2759"/>
<dbReference type="InterPro" id="IPR037836">
    <property type="entry name" value="SNX17_FERM-like_dom"/>
</dbReference>